<evidence type="ECO:0000259" key="5">
    <source>
        <dbReference type="PROSITE" id="PS50109"/>
    </source>
</evidence>
<dbReference type="InterPro" id="IPR004358">
    <property type="entry name" value="Sig_transdc_His_kin-like_C"/>
</dbReference>
<organism evidence="6 7">
    <name type="scientific">Phytopseudomonas flavescens</name>
    <dbReference type="NCBI Taxonomy" id="29435"/>
    <lineage>
        <taxon>Bacteria</taxon>
        <taxon>Pseudomonadati</taxon>
        <taxon>Pseudomonadota</taxon>
        <taxon>Gammaproteobacteria</taxon>
        <taxon>Pseudomonadales</taxon>
        <taxon>Pseudomonadaceae</taxon>
        <taxon>Phytopseudomonas</taxon>
    </lineage>
</organism>
<dbReference type="SUPFAM" id="SSF55781">
    <property type="entry name" value="GAF domain-like"/>
    <property type="match status" value="1"/>
</dbReference>
<keyword evidence="6" id="KW-0418">Kinase</keyword>
<dbReference type="EC" id="2.7.13.3" evidence="2"/>
<dbReference type="Gene3D" id="3.30.450.40">
    <property type="match status" value="1"/>
</dbReference>
<name>A0A7Y9XNZ6_9GAMM</name>
<dbReference type="InterPro" id="IPR036097">
    <property type="entry name" value="HisK_dim/P_sf"/>
</dbReference>
<dbReference type="Pfam" id="PF01590">
    <property type="entry name" value="GAF"/>
    <property type="match status" value="1"/>
</dbReference>
<gene>
    <name evidence="6" type="ORF">FHR27_003508</name>
</gene>
<evidence type="ECO:0000313" key="6">
    <source>
        <dbReference type="EMBL" id="NYH74898.1"/>
    </source>
</evidence>
<dbReference type="CDD" id="cd00082">
    <property type="entry name" value="HisKA"/>
    <property type="match status" value="1"/>
</dbReference>
<dbReference type="GO" id="GO:0000155">
    <property type="term" value="F:phosphorelay sensor kinase activity"/>
    <property type="evidence" value="ECO:0007669"/>
    <property type="project" value="InterPro"/>
</dbReference>
<proteinExistence type="predicted"/>
<dbReference type="InterPro" id="IPR036890">
    <property type="entry name" value="HATPase_C_sf"/>
</dbReference>
<dbReference type="PANTHER" id="PTHR43547:SF2">
    <property type="entry name" value="HYBRID SIGNAL TRANSDUCTION HISTIDINE KINASE C"/>
    <property type="match status" value="1"/>
</dbReference>
<dbReference type="PRINTS" id="PR00344">
    <property type="entry name" value="BCTRLSENSOR"/>
</dbReference>
<comment type="catalytic activity">
    <reaction evidence="1">
        <text>ATP + protein L-histidine = ADP + protein N-phospho-L-histidine.</text>
        <dbReference type="EC" id="2.7.13.3"/>
    </reaction>
</comment>
<dbReference type="EMBL" id="JACBYV010000001">
    <property type="protein sequence ID" value="NYH74898.1"/>
    <property type="molecule type" value="Genomic_DNA"/>
</dbReference>
<sequence>MSTINFGPDLRAVAKIEAIPMILRMVKHVTGLRFAAVARVTDKQWITCAVDDSIEFGLKPGDELALETTICDEIRQHRTPVLFGHASEHPVFSRHHTPRLYGLESYVSIPIVRGNGEFFGTLCAIDPAPADLDTPVITETLTLFAQLIAANLDMQASVEQSQRELEVERETGHLREQLIAVLGHDLRTPLSAVRMGADLLESKLLDRPERRLATAIQSSARRMGSLIENILDFARGRLGSGIPVEHRVVGNLQADFDRVISEIAEAYPTAVIERSVSVPQANLCDPVRLCQLLSNLLANAVTHGRHGTTIKVDVSVEDEHLVLSVWNQGVPIEPQLMPKLFQPYTRSEVGQREGLGLGLYIASEIVRGHNGTICVVSNETDGTSFTARLPTLSTDAQRTPHARAEPPATDTHP</sequence>
<evidence type="ECO:0000256" key="2">
    <source>
        <dbReference type="ARBA" id="ARBA00012438"/>
    </source>
</evidence>
<dbReference type="Pfam" id="PF00512">
    <property type="entry name" value="HisKA"/>
    <property type="match status" value="1"/>
</dbReference>
<dbReference type="SUPFAM" id="SSF47384">
    <property type="entry name" value="Homodimeric domain of signal transducing histidine kinase"/>
    <property type="match status" value="1"/>
</dbReference>
<keyword evidence="3" id="KW-0597">Phosphoprotein</keyword>
<keyword evidence="7" id="KW-1185">Reference proteome</keyword>
<dbReference type="Pfam" id="PF02518">
    <property type="entry name" value="HATPase_c"/>
    <property type="match status" value="1"/>
</dbReference>
<evidence type="ECO:0000256" key="1">
    <source>
        <dbReference type="ARBA" id="ARBA00000085"/>
    </source>
</evidence>
<dbReference type="InterPro" id="IPR003018">
    <property type="entry name" value="GAF"/>
</dbReference>
<dbReference type="SMART" id="SM00387">
    <property type="entry name" value="HATPase_c"/>
    <property type="match status" value="1"/>
</dbReference>
<dbReference type="Gene3D" id="1.10.287.130">
    <property type="match status" value="1"/>
</dbReference>
<dbReference type="SMART" id="SM00388">
    <property type="entry name" value="HisKA"/>
    <property type="match status" value="1"/>
</dbReference>
<dbReference type="SMART" id="SM00065">
    <property type="entry name" value="GAF"/>
    <property type="match status" value="1"/>
</dbReference>
<comment type="caution">
    <text evidence="6">The sequence shown here is derived from an EMBL/GenBank/DDBJ whole genome shotgun (WGS) entry which is preliminary data.</text>
</comment>
<dbReference type="Gene3D" id="3.30.565.10">
    <property type="entry name" value="Histidine kinase-like ATPase, C-terminal domain"/>
    <property type="match status" value="1"/>
</dbReference>
<evidence type="ECO:0000313" key="7">
    <source>
        <dbReference type="Proteomes" id="UP000578688"/>
    </source>
</evidence>
<dbReference type="RefSeq" id="WP_179539168.1">
    <property type="nucleotide sequence ID" value="NZ_JACBYV010000001.1"/>
</dbReference>
<reference evidence="6 7" key="1">
    <citation type="submission" date="2020-07" db="EMBL/GenBank/DDBJ databases">
        <title>Genomic analyses of the natural microbiome of Caenorhabditis elegans.</title>
        <authorList>
            <person name="Samuel B."/>
        </authorList>
    </citation>
    <scope>NUCLEOTIDE SEQUENCE [LARGE SCALE GENOMIC DNA]</scope>
    <source>
        <strain evidence="6 7">BIGb0408</strain>
    </source>
</reference>
<dbReference type="InterPro" id="IPR003661">
    <property type="entry name" value="HisK_dim/P_dom"/>
</dbReference>
<evidence type="ECO:0000256" key="3">
    <source>
        <dbReference type="ARBA" id="ARBA00022553"/>
    </source>
</evidence>
<evidence type="ECO:0000256" key="4">
    <source>
        <dbReference type="SAM" id="MobiDB-lite"/>
    </source>
</evidence>
<protein>
    <recommendedName>
        <fullName evidence="2">histidine kinase</fullName>
        <ecNumber evidence="2">2.7.13.3</ecNumber>
    </recommendedName>
</protein>
<keyword evidence="6" id="KW-0808">Transferase</keyword>
<accession>A0A7Y9XNZ6</accession>
<dbReference type="AlphaFoldDB" id="A0A7Y9XNZ6"/>
<dbReference type="InterPro" id="IPR003594">
    <property type="entry name" value="HATPase_dom"/>
</dbReference>
<feature type="domain" description="Histidine kinase" evidence="5">
    <location>
        <begin position="181"/>
        <end position="393"/>
    </location>
</feature>
<dbReference type="InterPro" id="IPR029016">
    <property type="entry name" value="GAF-like_dom_sf"/>
</dbReference>
<dbReference type="SUPFAM" id="SSF55874">
    <property type="entry name" value="ATPase domain of HSP90 chaperone/DNA topoisomerase II/histidine kinase"/>
    <property type="match status" value="1"/>
</dbReference>
<dbReference type="Proteomes" id="UP000578688">
    <property type="component" value="Unassembled WGS sequence"/>
</dbReference>
<feature type="region of interest" description="Disordered" evidence="4">
    <location>
        <begin position="389"/>
        <end position="413"/>
    </location>
</feature>
<dbReference type="PROSITE" id="PS50109">
    <property type="entry name" value="HIS_KIN"/>
    <property type="match status" value="1"/>
</dbReference>
<dbReference type="InterPro" id="IPR005467">
    <property type="entry name" value="His_kinase_dom"/>
</dbReference>
<dbReference type="PANTHER" id="PTHR43547">
    <property type="entry name" value="TWO-COMPONENT HISTIDINE KINASE"/>
    <property type="match status" value="1"/>
</dbReference>